<protein>
    <recommendedName>
        <fullName evidence="5">Protein FAM117B</fullName>
    </recommendedName>
</protein>
<dbReference type="AlphaFoldDB" id="A0AAV3A0J1"/>
<dbReference type="EMBL" id="DYDO01000008">
    <property type="protein sequence ID" value="DBA20068.1"/>
    <property type="molecule type" value="Genomic_DNA"/>
</dbReference>
<feature type="compositionally biased region" description="Basic residues" evidence="2">
    <location>
        <begin position="102"/>
        <end position="125"/>
    </location>
</feature>
<reference evidence="3" key="1">
    <citation type="thesis" date="2020" institute="ProQuest LLC" country="789 East Eisenhower Parkway, Ann Arbor, MI, USA">
        <title>Comparative Genomics and Chromosome Evolution.</title>
        <authorList>
            <person name="Mudd A.B."/>
        </authorList>
    </citation>
    <scope>NUCLEOTIDE SEQUENCE</scope>
    <source>
        <strain evidence="3">1538</strain>
        <tissue evidence="3">Blood</tissue>
    </source>
</reference>
<evidence type="ECO:0000313" key="4">
    <source>
        <dbReference type="Proteomes" id="UP001181693"/>
    </source>
</evidence>
<feature type="region of interest" description="Disordered" evidence="2">
    <location>
        <begin position="480"/>
        <end position="512"/>
    </location>
</feature>
<evidence type="ECO:0000256" key="2">
    <source>
        <dbReference type="SAM" id="MobiDB-lite"/>
    </source>
</evidence>
<evidence type="ECO:0008006" key="5">
    <source>
        <dbReference type="Google" id="ProtNLM"/>
    </source>
</evidence>
<evidence type="ECO:0000256" key="1">
    <source>
        <dbReference type="ARBA" id="ARBA00022553"/>
    </source>
</evidence>
<dbReference type="Pfam" id="PF15388">
    <property type="entry name" value="FAM117"/>
    <property type="match status" value="3"/>
</dbReference>
<evidence type="ECO:0000313" key="3">
    <source>
        <dbReference type="EMBL" id="DBA20068.1"/>
    </source>
</evidence>
<feature type="region of interest" description="Disordered" evidence="2">
    <location>
        <begin position="1"/>
        <end position="192"/>
    </location>
</feature>
<feature type="compositionally biased region" description="Polar residues" evidence="2">
    <location>
        <begin position="349"/>
        <end position="368"/>
    </location>
</feature>
<feature type="compositionally biased region" description="Polar residues" evidence="2">
    <location>
        <begin position="82"/>
        <end position="99"/>
    </location>
</feature>
<sequence>MSQQWVRRNGSPTPPVNPSGAGGAPGGRLQPMRATVPFQLKQHGSPTRVNNNNGAALRPPSRSGSPTRGNGANGNGVESPPAVSNSRGSPTVSTQTGASPTRGHHHHHHHHHHSHHHHHHHHNNQHHQQPGSPNSASPAIDSSTPGVPSSSSPSPVGRPGWQQRSSPERKSPSSPKGNKPPPPSSSPSSLIRRTSSLDTLAAPYLSGQWPREQGQTAPCMCDKSTQTESAWAEEYAEKKKSSHKRSASWGSNEQLKETSLSKNVLTPMAIPITKSSGSRFRNSVEGLNQEVEIIIKETGEKEEQLMHGECSGLPDVNGNITMSFQHLHPQPQDIPDGHRAPPPLALRSVDTQTPGNDRSNNSSRAQSISPASFITISNDCNEESPCSADDTLADPKDKGIKAIFGEGGKPLQEIPPFYCPDKNKVNFIPKSGSAFCLVSILKPLLPNQEFTFKTTNHSLTVPSGIPSSLVQNFSMASISSSMEQERNSRGTNTLVSPMSLLHPTGQIDEEED</sequence>
<feature type="compositionally biased region" description="Low complexity" evidence="2">
    <location>
        <begin position="142"/>
        <end position="160"/>
    </location>
</feature>
<accession>A0AAV3A0J1</accession>
<name>A0AAV3A0J1_PYXAD</name>
<dbReference type="Proteomes" id="UP001181693">
    <property type="component" value="Unassembled WGS sequence"/>
</dbReference>
<dbReference type="PANTHER" id="PTHR14972">
    <property type="entry name" value="AGAP011572-PA"/>
    <property type="match status" value="1"/>
</dbReference>
<comment type="caution">
    <text evidence="3">The sequence shown here is derived from an EMBL/GenBank/DDBJ whole genome shotgun (WGS) entry which is preliminary data.</text>
</comment>
<feature type="region of interest" description="Disordered" evidence="2">
    <location>
        <begin position="328"/>
        <end position="368"/>
    </location>
</feature>
<gene>
    <name evidence="3" type="ORF">GDO54_015808</name>
</gene>
<keyword evidence="1" id="KW-0597">Phosphoprotein</keyword>
<dbReference type="InterPro" id="IPR026642">
    <property type="entry name" value="Glcci1/FAM117"/>
</dbReference>
<keyword evidence="4" id="KW-1185">Reference proteome</keyword>
<feature type="compositionally biased region" description="Polar residues" evidence="2">
    <location>
        <begin position="130"/>
        <end position="141"/>
    </location>
</feature>
<dbReference type="PANTHER" id="PTHR14972:SF6">
    <property type="entry name" value="PROTEIN FAM117B"/>
    <property type="match status" value="1"/>
</dbReference>
<proteinExistence type="predicted"/>
<organism evidence="3 4">
    <name type="scientific">Pyxicephalus adspersus</name>
    <name type="common">African bullfrog</name>
    <dbReference type="NCBI Taxonomy" id="30357"/>
    <lineage>
        <taxon>Eukaryota</taxon>
        <taxon>Metazoa</taxon>
        <taxon>Chordata</taxon>
        <taxon>Craniata</taxon>
        <taxon>Vertebrata</taxon>
        <taxon>Euteleostomi</taxon>
        <taxon>Amphibia</taxon>
        <taxon>Batrachia</taxon>
        <taxon>Anura</taxon>
        <taxon>Neobatrachia</taxon>
        <taxon>Ranoidea</taxon>
        <taxon>Pyxicephalidae</taxon>
        <taxon>Pyxicephalinae</taxon>
        <taxon>Pyxicephalus</taxon>
    </lineage>
</organism>
<feature type="compositionally biased region" description="Polar residues" evidence="2">
    <location>
        <begin position="42"/>
        <end position="54"/>
    </location>
</feature>